<dbReference type="AlphaFoldDB" id="A0AAN9FR08"/>
<proteinExistence type="predicted"/>
<reference evidence="2 3" key="1">
    <citation type="submission" date="2024-01" db="EMBL/GenBank/DDBJ databases">
        <title>The genomes of 5 underutilized Papilionoideae crops provide insights into root nodulation and disease resistanc.</title>
        <authorList>
            <person name="Yuan L."/>
        </authorList>
    </citation>
    <scope>NUCLEOTIDE SEQUENCE [LARGE SCALE GENOMIC DNA]</scope>
    <source>
        <strain evidence="2">ZHUSHIDOU_FW_LH</strain>
        <tissue evidence="2">Leaf</tissue>
    </source>
</reference>
<evidence type="ECO:0000256" key="1">
    <source>
        <dbReference type="SAM" id="MobiDB-lite"/>
    </source>
</evidence>
<feature type="region of interest" description="Disordered" evidence="1">
    <location>
        <begin position="82"/>
        <end position="105"/>
    </location>
</feature>
<accession>A0AAN9FR08</accession>
<sequence length="105" mass="11814">MPEDEVDSPKRHLTPLKDQFRMPDNAMIGHKRGSEAWVLPSFQGWNFSVSRTGSKGIEYNHTRLNPSKPRVKNRPRVLDEAGIWSTQTGSNSWPGTGPELTLTAQ</sequence>
<gene>
    <name evidence="2" type="ORF">RIF29_18575</name>
</gene>
<dbReference type="EMBL" id="JAYWIO010000003">
    <property type="protein sequence ID" value="KAK7277423.1"/>
    <property type="molecule type" value="Genomic_DNA"/>
</dbReference>
<name>A0AAN9FR08_CROPI</name>
<evidence type="ECO:0000313" key="2">
    <source>
        <dbReference type="EMBL" id="KAK7277423.1"/>
    </source>
</evidence>
<comment type="caution">
    <text evidence="2">The sequence shown here is derived from an EMBL/GenBank/DDBJ whole genome shotgun (WGS) entry which is preliminary data.</text>
</comment>
<organism evidence="2 3">
    <name type="scientific">Crotalaria pallida</name>
    <name type="common">Smooth rattlebox</name>
    <name type="synonym">Crotalaria striata</name>
    <dbReference type="NCBI Taxonomy" id="3830"/>
    <lineage>
        <taxon>Eukaryota</taxon>
        <taxon>Viridiplantae</taxon>
        <taxon>Streptophyta</taxon>
        <taxon>Embryophyta</taxon>
        <taxon>Tracheophyta</taxon>
        <taxon>Spermatophyta</taxon>
        <taxon>Magnoliopsida</taxon>
        <taxon>eudicotyledons</taxon>
        <taxon>Gunneridae</taxon>
        <taxon>Pentapetalae</taxon>
        <taxon>rosids</taxon>
        <taxon>fabids</taxon>
        <taxon>Fabales</taxon>
        <taxon>Fabaceae</taxon>
        <taxon>Papilionoideae</taxon>
        <taxon>50 kb inversion clade</taxon>
        <taxon>genistoids sensu lato</taxon>
        <taxon>core genistoids</taxon>
        <taxon>Crotalarieae</taxon>
        <taxon>Crotalaria</taxon>
    </lineage>
</organism>
<feature type="compositionally biased region" description="Polar residues" evidence="1">
    <location>
        <begin position="84"/>
        <end position="94"/>
    </location>
</feature>
<evidence type="ECO:0000313" key="3">
    <source>
        <dbReference type="Proteomes" id="UP001372338"/>
    </source>
</evidence>
<dbReference type="Proteomes" id="UP001372338">
    <property type="component" value="Unassembled WGS sequence"/>
</dbReference>
<keyword evidence="3" id="KW-1185">Reference proteome</keyword>
<protein>
    <submittedName>
        <fullName evidence="2">Uncharacterized protein</fullName>
    </submittedName>
</protein>